<dbReference type="GO" id="GO:0005829">
    <property type="term" value="C:cytosol"/>
    <property type="evidence" value="ECO:0007669"/>
    <property type="project" value="TreeGrafter"/>
</dbReference>
<reference evidence="3 4" key="1">
    <citation type="submission" date="2020-09" db="EMBL/GenBank/DDBJ databases">
        <title>Pseudoxanthomonas sp. CAU 1598 isolated from sand of Yaerae Beach.</title>
        <authorList>
            <person name="Kim W."/>
        </authorList>
    </citation>
    <scope>NUCLEOTIDE SEQUENCE [LARGE SCALE GENOMIC DNA]</scope>
    <source>
        <strain evidence="3 4">CAU 1598</strain>
    </source>
</reference>
<dbReference type="RefSeq" id="WP_192027825.1">
    <property type="nucleotide sequence ID" value="NZ_JACYTR010000002.1"/>
</dbReference>
<dbReference type="SMART" id="SM00100">
    <property type="entry name" value="cNMP"/>
    <property type="match status" value="1"/>
</dbReference>
<evidence type="ECO:0000313" key="3">
    <source>
        <dbReference type="EMBL" id="MBD8524486.1"/>
    </source>
</evidence>
<dbReference type="InterPro" id="IPR018490">
    <property type="entry name" value="cNMP-bd_dom_sf"/>
</dbReference>
<dbReference type="PANTHER" id="PTHR24567:SF74">
    <property type="entry name" value="HTH-TYPE TRANSCRIPTIONAL REGULATOR ARCR"/>
    <property type="match status" value="1"/>
</dbReference>
<comment type="caution">
    <text evidence="3">The sequence shown here is derived from an EMBL/GenBank/DDBJ whole genome shotgun (WGS) entry which is preliminary data.</text>
</comment>
<accession>A0AAW3ZJ53</accession>
<dbReference type="AlphaFoldDB" id="A0AAW3ZJ53"/>
<protein>
    <submittedName>
        <fullName evidence="3">Cyclic nucleotide-binding domain-containing protein</fullName>
    </submittedName>
</protein>
<dbReference type="PROSITE" id="PS50042">
    <property type="entry name" value="CNMP_BINDING_3"/>
    <property type="match status" value="1"/>
</dbReference>
<gene>
    <name evidence="3" type="ORF">IFO71_01920</name>
</gene>
<dbReference type="Pfam" id="PF00027">
    <property type="entry name" value="cNMP_binding"/>
    <property type="match status" value="1"/>
</dbReference>
<sequence>MLVDAADIDGLSIFQGLAYPDLELLCRYLHPLTVHQGNVLFSEGDPGDEMLILLSGTIAISKQGDRGQHLLSYAERGKIVGDMALLDREPRSATCVAETDCQLLSLSQSALDKMASQHPPLAFRFMRALARLLSRRLRRTSGVLTEQVVG</sequence>
<keyword evidence="4" id="KW-1185">Reference proteome</keyword>
<dbReference type="EMBL" id="JACYTR010000002">
    <property type="protein sequence ID" value="MBD8524486.1"/>
    <property type="molecule type" value="Genomic_DNA"/>
</dbReference>
<dbReference type="PANTHER" id="PTHR24567">
    <property type="entry name" value="CRP FAMILY TRANSCRIPTIONAL REGULATORY PROTEIN"/>
    <property type="match status" value="1"/>
</dbReference>
<comment type="subcellular location">
    <subcellularLocation>
        <location evidence="1">Cytoplasm</location>
    </subcellularLocation>
</comment>
<proteinExistence type="predicted"/>
<dbReference type="Proteomes" id="UP000613768">
    <property type="component" value="Unassembled WGS sequence"/>
</dbReference>
<organism evidence="3 4">
    <name type="scientific">Pseudomarimonas arenosa</name>
    <dbReference type="NCBI Taxonomy" id="2774145"/>
    <lineage>
        <taxon>Bacteria</taxon>
        <taxon>Pseudomonadati</taxon>
        <taxon>Pseudomonadota</taxon>
        <taxon>Gammaproteobacteria</taxon>
        <taxon>Lysobacterales</taxon>
        <taxon>Lysobacteraceae</taxon>
        <taxon>Pseudomarimonas</taxon>
    </lineage>
</organism>
<dbReference type="SUPFAM" id="SSF51206">
    <property type="entry name" value="cAMP-binding domain-like"/>
    <property type="match status" value="1"/>
</dbReference>
<dbReference type="InterPro" id="IPR050397">
    <property type="entry name" value="Env_Response_Regulators"/>
</dbReference>
<feature type="domain" description="Cyclic nucleotide-binding" evidence="2">
    <location>
        <begin position="13"/>
        <end position="114"/>
    </location>
</feature>
<evidence type="ECO:0000313" key="4">
    <source>
        <dbReference type="Proteomes" id="UP000613768"/>
    </source>
</evidence>
<dbReference type="CDD" id="cd00038">
    <property type="entry name" value="CAP_ED"/>
    <property type="match status" value="1"/>
</dbReference>
<evidence type="ECO:0000256" key="1">
    <source>
        <dbReference type="ARBA" id="ARBA00004496"/>
    </source>
</evidence>
<dbReference type="Gene3D" id="2.60.120.10">
    <property type="entry name" value="Jelly Rolls"/>
    <property type="match status" value="1"/>
</dbReference>
<name>A0AAW3ZJ53_9GAMM</name>
<dbReference type="InterPro" id="IPR000595">
    <property type="entry name" value="cNMP-bd_dom"/>
</dbReference>
<dbReference type="GO" id="GO:0003700">
    <property type="term" value="F:DNA-binding transcription factor activity"/>
    <property type="evidence" value="ECO:0007669"/>
    <property type="project" value="TreeGrafter"/>
</dbReference>
<evidence type="ECO:0000259" key="2">
    <source>
        <dbReference type="PROSITE" id="PS50042"/>
    </source>
</evidence>
<dbReference type="InterPro" id="IPR014710">
    <property type="entry name" value="RmlC-like_jellyroll"/>
</dbReference>